<comment type="caution">
    <text evidence="2">The sequence shown here is derived from an EMBL/GenBank/DDBJ whole genome shotgun (WGS) entry which is preliminary data.</text>
</comment>
<accession>A0AAN6TI55</accession>
<reference evidence="2" key="2">
    <citation type="submission" date="2023-05" db="EMBL/GenBank/DDBJ databases">
        <authorList>
            <consortium name="Lawrence Berkeley National Laboratory"/>
            <person name="Steindorff A."/>
            <person name="Hensen N."/>
            <person name="Bonometti L."/>
            <person name="Westerberg I."/>
            <person name="Brannstrom I.O."/>
            <person name="Guillou S."/>
            <person name="Cros-Aarteil S."/>
            <person name="Calhoun S."/>
            <person name="Haridas S."/>
            <person name="Kuo A."/>
            <person name="Mondo S."/>
            <person name="Pangilinan J."/>
            <person name="Riley R."/>
            <person name="Labutti K."/>
            <person name="Andreopoulos B."/>
            <person name="Lipzen A."/>
            <person name="Chen C."/>
            <person name="Yanf M."/>
            <person name="Daum C."/>
            <person name="Ng V."/>
            <person name="Clum A."/>
            <person name="Ohm R."/>
            <person name="Martin F."/>
            <person name="Silar P."/>
            <person name="Natvig D."/>
            <person name="Lalanne C."/>
            <person name="Gautier V."/>
            <person name="Ament-Velasquez S.L."/>
            <person name="Kruys A."/>
            <person name="Hutchinson M.I."/>
            <person name="Powell A.J."/>
            <person name="Barry K."/>
            <person name="Miller A.N."/>
            <person name="Grigoriev I.V."/>
            <person name="Debuchy R."/>
            <person name="Gladieux P."/>
            <person name="Thoren M.H."/>
            <person name="Johannesson H."/>
        </authorList>
    </citation>
    <scope>NUCLEOTIDE SEQUENCE</scope>
    <source>
        <strain evidence="2">CBS 508.74</strain>
    </source>
</reference>
<evidence type="ECO:0000256" key="1">
    <source>
        <dbReference type="SAM" id="MobiDB-lite"/>
    </source>
</evidence>
<dbReference type="EMBL" id="MU853336">
    <property type="protein sequence ID" value="KAK4114917.1"/>
    <property type="molecule type" value="Genomic_DNA"/>
</dbReference>
<dbReference type="GeneID" id="89934196"/>
<sequence length="141" mass="16220">MGPGIRLAYWMASLPMWCPFPEMEALCTHWRVSYLFETVILLERDWYSIRRCGSTRQPSPPPTTNFTSGHLAGGQRRSQTPIFPYSIQQLMESITIDRSYRCSIEFHTNSTATPSPASRWLYTAESSRVEAANRMLTFFQG</sequence>
<evidence type="ECO:0000313" key="3">
    <source>
        <dbReference type="Proteomes" id="UP001302812"/>
    </source>
</evidence>
<dbReference type="Proteomes" id="UP001302812">
    <property type="component" value="Unassembled WGS sequence"/>
</dbReference>
<name>A0AAN6TI55_9PEZI</name>
<dbReference type="RefSeq" id="XP_064672487.1">
    <property type="nucleotide sequence ID" value="XM_064810072.1"/>
</dbReference>
<keyword evidence="3" id="KW-1185">Reference proteome</keyword>
<evidence type="ECO:0000313" key="2">
    <source>
        <dbReference type="EMBL" id="KAK4114917.1"/>
    </source>
</evidence>
<feature type="region of interest" description="Disordered" evidence="1">
    <location>
        <begin position="53"/>
        <end position="77"/>
    </location>
</feature>
<organism evidence="2 3">
    <name type="scientific">Canariomyces notabilis</name>
    <dbReference type="NCBI Taxonomy" id="2074819"/>
    <lineage>
        <taxon>Eukaryota</taxon>
        <taxon>Fungi</taxon>
        <taxon>Dikarya</taxon>
        <taxon>Ascomycota</taxon>
        <taxon>Pezizomycotina</taxon>
        <taxon>Sordariomycetes</taxon>
        <taxon>Sordariomycetidae</taxon>
        <taxon>Sordariales</taxon>
        <taxon>Chaetomiaceae</taxon>
        <taxon>Canariomyces</taxon>
    </lineage>
</organism>
<gene>
    <name evidence="2" type="ORF">N656DRAFT_557024</name>
</gene>
<proteinExistence type="predicted"/>
<reference evidence="2" key="1">
    <citation type="journal article" date="2023" name="Mol. Phylogenet. Evol.">
        <title>Genome-scale phylogeny and comparative genomics of the fungal order Sordariales.</title>
        <authorList>
            <person name="Hensen N."/>
            <person name="Bonometti L."/>
            <person name="Westerberg I."/>
            <person name="Brannstrom I.O."/>
            <person name="Guillou S."/>
            <person name="Cros-Aarteil S."/>
            <person name="Calhoun S."/>
            <person name="Haridas S."/>
            <person name="Kuo A."/>
            <person name="Mondo S."/>
            <person name="Pangilinan J."/>
            <person name="Riley R."/>
            <person name="LaButti K."/>
            <person name="Andreopoulos B."/>
            <person name="Lipzen A."/>
            <person name="Chen C."/>
            <person name="Yan M."/>
            <person name="Daum C."/>
            <person name="Ng V."/>
            <person name="Clum A."/>
            <person name="Steindorff A."/>
            <person name="Ohm R.A."/>
            <person name="Martin F."/>
            <person name="Silar P."/>
            <person name="Natvig D.O."/>
            <person name="Lalanne C."/>
            <person name="Gautier V."/>
            <person name="Ament-Velasquez S.L."/>
            <person name="Kruys A."/>
            <person name="Hutchinson M.I."/>
            <person name="Powell A.J."/>
            <person name="Barry K."/>
            <person name="Miller A.N."/>
            <person name="Grigoriev I.V."/>
            <person name="Debuchy R."/>
            <person name="Gladieux P."/>
            <person name="Hiltunen Thoren M."/>
            <person name="Johannesson H."/>
        </authorList>
    </citation>
    <scope>NUCLEOTIDE SEQUENCE</scope>
    <source>
        <strain evidence="2">CBS 508.74</strain>
    </source>
</reference>
<protein>
    <submittedName>
        <fullName evidence="2">Uncharacterized protein</fullName>
    </submittedName>
</protein>
<dbReference type="AlphaFoldDB" id="A0AAN6TI55"/>